<gene>
    <name evidence="1" type="ORF">AYM40_04615</name>
</gene>
<evidence type="ECO:0000313" key="1">
    <source>
        <dbReference type="EMBL" id="ANB71737.1"/>
    </source>
</evidence>
<dbReference type="STRING" id="1804984.AYM40_04615"/>
<evidence type="ECO:0000313" key="2">
    <source>
        <dbReference type="Proteomes" id="UP000076852"/>
    </source>
</evidence>
<sequence length="118" mass="13140">MISTGHAALESPEGIYISLYPGVEIDRSPDDFARRDLQPDAPQLFEQRIARSCSGDRRRVGAGLGEPRWLAAIFARDYDAELWVAAQQRKRATTMAWTPGLTLDYARAQHARRPASVG</sequence>
<organism evidence="1 2">
    <name type="scientific">Paraburkholderia phytofirmans OLGA172</name>
    <dbReference type="NCBI Taxonomy" id="1417228"/>
    <lineage>
        <taxon>Bacteria</taxon>
        <taxon>Pseudomonadati</taxon>
        <taxon>Pseudomonadota</taxon>
        <taxon>Betaproteobacteria</taxon>
        <taxon>Burkholderiales</taxon>
        <taxon>Burkholderiaceae</taxon>
        <taxon>Paraburkholderia</taxon>
    </lineage>
</organism>
<dbReference type="KEGG" id="buz:AYM40_04615"/>
<proteinExistence type="predicted"/>
<accession>A0A161HY39</accession>
<name>A0A161HY39_9BURK</name>
<reference evidence="1 2" key="1">
    <citation type="journal article" date="2016" name="Gene">
        <title>PacBio SMRT assembly of a complex multi-replicon genome reveals chlorocatechol degradative operon in a region of genome plasticity.</title>
        <authorList>
            <person name="Ricker N."/>
            <person name="Shen S.Y."/>
            <person name="Goordial J."/>
            <person name="Jin S."/>
            <person name="Fulthorpe R.R."/>
        </authorList>
    </citation>
    <scope>NUCLEOTIDE SEQUENCE [LARGE SCALE GENOMIC DNA]</scope>
    <source>
        <strain evidence="1 2">OLGA172</strain>
    </source>
</reference>
<keyword evidence="2" id="KW-1185">Reference proteome</keyword>
<dbReference type="EMBL" id="CP014578">
    <property type="protein sequence ID" value="ANB71737.1"/>
    <property type="molecule type" value="Genomic_DNA"/>
</dbReference>
<dbReference type="Proteomes" id="UP000076852">
    <property type="component" value="Chromosome 1"/>
</dbReference>
<protein>
    <submittedName>
        <fullName evidence="1">Uncharacterized protein</fullName>
    </submittedName>
</protein>
<dbReference type="AlphaFoldDB" id="A0A161HY39"/>